<dbReference type="SUPFAM" id="SSF46689">
    <property type="entry name" value="Homeodomain-like"/>
    <property type="match status" value="1"/>
</dbReference>
<dbReference type="NCBIfam" id="TIGR00589">
    <property type="entry name" value="ogt"/>
    <property type="match status" value="1"/>
</dbReference>
<dbReference type="GO" id="GO:0003700">
    <property type="term" value="F:DNA-binding transcription factor activity"/>
    <property type="evidence" value="ECO:0007669"/>
    <property type="project" value="InterPro"/>
</dbReference>
<dbReference type="PROSITE" id="PS01124">
    <property type="entry name" value="HTH_ARAC_FAMILY_2"/>
    <property type="match status" value="1"/>
</dbReference>
<dbReference type="EC" id="2.1.1.63" evidence="3"/>
<keyword evidence="5 12" id="KW-0808">Transferase</keyword>
<dbReference type="SUPFAM" id="SSF53155">
    <property type="entry name" value="Methylated DNA-protein cysteine methyltransferase domain"/>
    <property type="match status" value="1"/>
</dbReference>
<evidence type="ECO:0000256" key="4">
    <source>
        <dbReference type="ARBA" id="ARBA00022603"/>
    </source>
</evidence>
<accession>A0A4R6WZI5</accession>
<dbReference type="Gene3D" id="1.10.10.10">
    <property type="entry name" value="Winged helix-like DNA-binding domain superfamily/Winged helix DNA-binding domain"/>
    <property type="match status" value="1"/>
</dbReference>
<evidence type="ECO:0000256" key="1">
    <source>
        <dbReference type="ARBA" id="ARBA00001286"/>
    </source>
</evidence>
<dbReference type="InterPro" id="IPR001497">
    <property type="entry name" value="MethylDNA_cys_MeTrfase_AS"/>
</dbReference>
<dbReference type="InterPro" id="IPR014048">
    <property type="entry name" value="MethylDNA_cys_MeTrfase_DNA-bd"/>
</dbReference>
<reference evidence="12 13" key="1">
    <citation type="submission" date="2019-03" db="EMBL/GenBank/DDBJ databases">
        <title>Genomic Encyclopedia of Type Strains, Phase IV (KMG-IV): sequencing the most valuable type-strain genomes for metagenomic binning, comparative biology and taxonomic classification.</title>
        <authorList>
            <person name="Goeker M."/>
        </authorList>
    </citation>
    <scope>NUCLEOTIDE SEQUENCE [LARGE SCALE GENOMIC DNA]</scope>
    <source>
        <strain evidence="12 13">DSM 5604</strain>
    </source>
</reference>
<name>A0A4R6WZI5_9GAMM</name>
<dbReference type="CDD" id="cd06445">
    <property type="entry name" value="ATase"/>
    <property type="match status" value="1"/>
</dbReference>
<evidence type="ECO:0000256" key="8">
    <source>
        <dbReference type="ARBA" id="ARBA00023163"/>
    </source>
</evidence>
<keyword evidence="6" id="KW-0227">DNA damage</keyword>
<evidence type="ECO:0000256" key="9">
    <source>
        <dbReference type="ARBA" id="ARBA00023204"/>
    </source>
</evidence>
<dbReference type="GO" id="GO:0006281">
    <property type="term" value="P:DNA repair"/>
    <property type="evidence" value="ECO:0007669"/>
    <property type="project" value="UniProtKB-KW"/>
</dbReference>
<dbReference type="SMART" id="SM00342">
    <property type="entry name" value="HTH_ARAC"/>
    <property type="match status" value="1"/>
</dbReference>
<evidence type="ECO:0000313" key="13">
    <source>
        <dbReference type="Proteomes" id="UP000295729"/>
    </source>
</evidence>
<dbReference type="InterPro" id="IPR018060">
    <property type="entry name" value="HTH_AraC"/>
</dbReference>
<evidence type="ECO:0000256" key="7">
    <source>
        <dbReference type="ARBA" id="ARBA00023015"/>
    </source>
</evidence>
<evidence type="ECO:0000256" key="5">
    <source>
        <dbReference type="ARBA" id="ARBA00022679"/>
    </source>
</evidence>
<organism evidence="12 13">
    <name type="scientific">Marinomonas communis</name>
    <dbReference type="NCBI Taxonomy" id="28254"/>
    <lineage>
        <taxon>Bacteria</taxon>
        <taxon>Pseudomonadati</taxon>
        <taxon>Pseudomonadota</taxon>
        <taxon>Gammaproteobacteria</taxon>
        <taxon>Oceanospirillales</taxon>
        <taxon>Oceanospirillaceae</taxon>
        <taxon>Marinomonas</taxon>
    </lineage>
</organism>
<dbReference type="Gene3D" id="3.30.160.70">
    <property type="entry name" value="Methylated DNA-protein cysteine methyltransferase domain"/>
    <property type="match status" value="1"/>
</dbReference>
<dbReference type="PANTHER" id="PTHR10815:SF13">
    <property type="entry name" value="METHYLATED-DNA--PROTEIN-CYSTEINE METHYLTRANSFERASE"/>
    <property type="match status" value="1"/>
</dbReference>
<dbReference type="Pfam" id="PF12833">
    <property type="entry name" value="HTH_18"/>
    <property type="match status" value="1"/>
</dbReference>
<dbReference type="PROSITE" id="PS00374">
    <property type="entry name" value="MGMT"/>
    <property type="match status" value="1"/>
</dbReference>
<keyword evidence="9" id="KW-0234">DNA repair</keyword>
<evidence type="ECO:0000256" key="2">
    <source>
        <dbReference type="ARBA" id="ARBA00008711"/>
    </source>
</evidence>
<comment type="catalytic activity">
    <reaction evidence="10">
        <text>a 6-O-methyl-2'-deoxyguanosine in DNA + L-cysteinyl-[protein] = S-methyl-L-cysteinyl-[protein] + a 2'-deoxyguanosine in DNA</text>
        <dbReference type="Rhea" id="RHEA:24000"/>
        <dbReference type="Rhea" id="RHEA-COMP:10131"/>
        <dbReference type="Rhea" id="RHEA-COMP:10132"/>
        <dbReference type="Rhea" id="RHEA-COMP:11367"/>
        <dbReference type="Rhea" id="RHEA-COMP:11368"/>
        <dbReference type="ChEBI" id="CHEBI:29950"/>
        <dbReference type="ChEBI" id="CHEBI:82612"/>
        <dbReference type="ChEBI" id="CHEBI:85445"/>
        <dbReference type="ChEBI" id="CHEBI:85448"/>
        <dbReference type="EC" id="2.1.1.63"/>
    </reaction>
</comment>
<evidence type="ECO:0000259" key="11">
    <source>
        <dbReference type="PROSITE" id="PS01124"/>
    </source>
</evidence>
<sequence length="291" mass="32921">MKTCFHWYTILSMTDSRDYLRIQKAIEFIILARPSQPSLDEIAQAVHLSPHHFQRLFQKWAGVSPKKFIQFISVEHAKSLLESHKSLQETSHAVGLSSTGRLHDLFVSIEGMTPGQYKSSGAGLRIYYDFYETLFGSLIIATTDIGICHMAFHDDWDKAEQELITFFANAECFKQPHPIHQQGLSFFQSLDQPPSMIKLHVAASPFQLKVWQCLLSIETGQLLNYAQIAERIGQPKAARAVGTAIANNPIAYIIPCHRVIRNTGELGNYRWGSLRKTAMVGWESSQVRSND</sequence>
<feature type="domain" description="HTH araC/xylS-type" evidence="11">
    <location>
        <begin position="23"/>
        <end position="120"/>
    </location>
</feature>
<dbReference type="Pfam" id="PF01035">
    <property type="entry name" value="DNA_binding_1"/>
    <property type="match status" value="1"/>
</dbReference>
<protein>
    <recommendedName>
        <fullName evidence="3">methylated-DNA--[protein]-cysteine S-methyltransferase</fullName>
        <ecNumber evidence="3">2.1.1.63</ecNumber>
    </recommendedName>
</protein>
<dbReference type="InterPro" id="IPR036217">
    <property type="entry name" value="MethylDNA_cys_MeTrfase_DNAb"/>
</dbReference>
<dbReference type="GO" id="GO:0043565">
    <property type="term" value="F:sequence-specific DNA binding"/>
    <property type="evidence" value="ECO:0007669"/>
    <property type="project" value="InterPro"/>
</dbReference>
<keyword evidence="4 12" id="KW-0489">Methyltransferase</keyword>
<proteinExistence type="inferred from homology"/>
<dbReference type="InterPro" id="IPR036631">
    <property type="entry name" value="MGMT_N_sf"/>
</dbReference>
<comment type="caution">
    <text evidence="12">The sequence shown here is derived from an EMBL/GenBank/DDBJ whole genome shotgun (WGS) entry which is preliminary data.</text>
</comment>
<dbReference type="AlphaFoldDB" id="A0A4R6WZI5"/>
<dbReference type="InterPro" id="IPR009057">
    <property type="entry name" value="Homeodomain-like_sf"/>
</dbReference>
<dbReference type="SUPFAM" id="SSF46767">
    <property type="entry name" value="Methylated DNA-protein cysteine methyltransferase, C-terminal domain"/>
    <property type="match status" value="1"/>
</dbReference>
<keyword evidence="13" id="KW-1185">Reference proteome</keyword>
<evidence type="ECO:0000313" key="12">
    <source>
        <dbReference type="EMBL" id="TDR06625.1"/>
    </source>
</evidence>
<evidence type="ECO:0000256" key="6">
    <source>
        <dbReference type="ARBA" id="ARBA00022763"/>
    </source>
</evidence>
<dbReference type="GO" id="GO:0032259">
    <property type="term" value="P:methylation"/>
    <property type="evidence" value="ECO:0007669"/>
    <property type="project" value="UniProtKB-KW"/>
</dbReference>
<dbReference type="Gene3D" id="1.10.10.60">
    <property type="entry name" value="Homeodomain-like"/>
    <property type="match status" value="2"/>
</dbReference>
<comment type="similarity">
    <text evidence="2">Belongs to the MGMT family.</text>
</comment>
<gene>
    <name evidence="12" type="ORF">C8D85_2808</name>
</gene>
<dbReference type="FunFam" id="1.10.10.10:FF:000214">
    <property type="entry name" value="Methylated-DNA--protein-cysteine methyltransferase"/>
    <property type="match status" value="1"/>
</dbReference>
<dbReference type="PANTHER" id="PTHR10815">
    <property type="entry name" value="METHYLATED-DNA--PROTEIN-CYSTEINE METHYLTRANSFERASE"/>
    <property type="match status" value="1"/>
</dbReference>
<evidence type="ECO:0000256" key="10">
    <source>
        <dbReference type="ARBA" id="ARBA00049348"/>
    </source>
</evidence>
<keyword evidence="8" id="KW-0804">Transcription</keyword>
<dbReference type="Proteomes" id="UP000295729">
    <property type="component" value="Unassembled WGS sequence"/>
</dbReference>
<dbReference type="GO" id="GO:0003908">
    <property type="term" value="F:methylated-DNA-[protein]-cysteine S-methyltransferase activity"/>
    <property type="evidence" value="ECO:0007669"/>
    <property type="project" value="UniProtKB-EC"/>
</dbReference>
<keyword evidence="7" id="KW-0805">Transcription regulation</keyword>
<comment type="catalytic activity">
    <reaction evidence="1">
        <text>a 4-O-methyl-thymidine in DNA + L-cysteinyl-[protein] = a thymidine in DNA + S-methyl-L-cysteinyl-[protein]</text>
        <dbReference type="Rhea" id="RHEA:53428"/>
        <dbReference type="Rhea" id="RHEA-COMP:10131"/>
        <dbReference type="Rhea" id="RHEA-COMP:10132"/>
        <dbReference type="Rhea" id="RHEA-COMP:13555"/>
        <dbReference type="Rhea" id="RHEA-COMP:13556"/>
        <dbReference type="ChEBI" id="CHEBI:29950"/>
        <dbReference type="ChEBI" id="CHEBI:82612"/>
        <dbReference type="ChEBI" id="CHEBI:137386"/>
        <dbReference type="ChEBI" id="CHEBI:137387"/>
        <dbReference type="EC" id="2.1.1.63"/>
    </reaction>
</comment>
<evidence type="ECO:0000256" key="3">
    <source>
        <dbReference type="ARBA" id="ARBA00011918"/>
    </source>
</evidence>
<dbReference type="InterPro" id="IPR036388">
    <property type="entry name" value="WH-like_DNA-bd_sf"/>
</dbReference>
<dbReference type="EMBL" id="SNZA01000005">
    <property type="protein sequence ID" value="TDR06625.1"/>
    <property type="molecule type" value="Genomic_DNA"/>
</dbReference>